<evidence type="ECO:0000313" key="2">
    <source>
        <dbReference type="EMBL" id="QCI29046.1"/>
    </source>
</evidence>
<feature type="domain" description="YrdC-like" evidence="1">
    <location>
        <begin position="9"/>
        <end position="146"/>
    </location>
</feature>
<dbReference type="SUPFAM" id="SSF55821">
    <property type="entry name" value="YrdC/RibB"/>
    <property type="match status" value="1"/>
</dbReference>
<evidence type="ECO:0000313" key="5">
    <source>
        <dbReference type="Proteomes" id="UP000298805"/>
    </source>
</evidence>
<dbReference type="Proteomes" id="UP000272781">
    <property type="component" value="Unassembled WGS sequence"/>
</dbReference>
<dbReference type="Pfam" id="PF01300">
    <property type="entry name" value="Sua5_yciO_yrdC"/>
    <property type="match status" value="1"/>
</dbReference>
<protein>
    <submittedName>
        <fullName evidence="2">Sua5 YciO YrdC YwlC family protein</fullName>
    </submittedName>
    <submittedName>
        <fullName evidence="3">tRNA A37 threonylcarbamoyladenosine synthetase subunit TsaC/SUA5/YrdC</fullName>
    </submittedName>
</protein>
<dbReference type="EMBL" id="CP027432">
    <property type="protein sequence ID" value="QCI29046.1"/>
    <property type="molecule type" value="Genomic_DNA"/>
</dbReference>
<dbReference type="AlphaFoldDB" id="A0AAJ4RBT8"/>
<accession>A0AAJ4RBT8</accession>
<reference evidence="2" key="3">
    <citation type="submission" date="2019-06" db="EMBL/GenBank/DDBJ databases">
        <title>A comparative analysis of the Nautiliaceae.</title>
        <authorList>
            <person name="Grosche A."/>
            <person name="Smedile F."/>
            <person name="Vetriani C."/>
        </authorList>
    </citation>
    <scope>NUCLEOTIDE SEQUENCE</scope>
    <source>
        <strain evidence="2">TB6</strain>
    </source>
</reference>
<organism evidence="3 4">
    <name type="scientific">Caminibacter pacificus</name>
    <dbReference type="NCBI Taxonomy" id="1424653"/>
    <lineage>
        <taxon>Bacteria</taxon>
        <taxon>Pseudomonadati</taxon>
        <taxon>Campylobacterota</taxon>
        <taxon>Epsilonproteobacteria</taxon>
        <taxon>Nautiliales</taxon>
        <taxon>Nautiliaceae</taxon>
        <taxon>Caminibacter</taxon>
    </lineage>
</organism>
<proteinExistence type="predicted"/>
<evidence type="ECO:0000259" key="1">
    <source>
        <dbReference type="Pfam" id="PF01300"/>
    </source>
</evidence>
<reference evidence="5" key="1">
    <citation type="submission" date="2018-03" db="EMBL/GenBank/DDBJ databases">
        <title>A comparative analysis of the Nautiliaceae.</title>
        <authorList>
            <person name="Grosche A."/>
            <person name="Smedile F."/>
            <person name="Vetriani C."/>
        </authorList>
    </citation>
    <scope>NUCLEOTIDE SEQUENCE [LARGE SCALE GENOMIC DNA]</scope>
    <source>
        <strain evidence="5">TB6</strain>
    </source>
</reference>
<dbReference type="Gene3D" id="3.90.870.10">
    <property type="entry name" value="DHBP synthase"/>
    <property type="match status" value="1"/>
</dbReference>
<dbReference type="InterPro" id="IPR006070">
    <property type="entry name" value="Sua5-like_dom"/>
</dbReference>
<evidence type="ECO:0000313" key="4">
    <source>
        <dbReference type="Proteomes" id="UP000272781"/>
    </source>
</evidence>
<dbReference type="GO" id="GO:0003725">
    <property type="term" value="F:double-stranded RNA binding"/>
    <property type="evidence" value="ECO:0007669"/>
    <property type="project" value="InterPro"/>
</dbReference>
<dbReference type="RefSeq" id="WP_123353013.1">
    <property type="nucleotide sequence ID" value="NZ_CP027432.2"/>
</dbReference>
<reference evidence="3 4" key="2">
    <citation type="submission" date="2018-11" db="EMBL/GenBank/DDBJ databases">
        <title>Genomic Encyclopedia of Type Strains, Phase IV (KMG-IV): sequencing the most valuable type-strain genomes for metagenomic binning, comparative biology and taxonomic classification.</title>
        <authorList>
            <person name="Goeker M."/>
        </authorList>
    </citation>
    <scope>NUCLEOTIDE SEQUENCE [LARGE SCALE GENOMIC DNA]</scope>
    <source>
        <strain evidence="3 4">DSM 27783</strain>
    </source>
</reference>
<keyword evidence="5" id="KW-1185">Reference proteome</keyword>
<dbReference type="InterPro" id="IPR017945">
    <property type="entry name" value="DHBP_synth_RibB-like_a/b_dom"/>
</dbReference>
<dbReference type="EMBL" id="RJVK01000004">
    <property type="protein sequence ID" value="ROR39137.1"/>
    <property type="molecule type" value="Genomic_DNA"/>
</dbReference>
<evidence type="ECO:0000313" key="3">
    <source>
        <dbReference type="EMBL" id="ROR39137.1"/>
    </source>
</evidence>
<name>A0AAJ4RBT8_9BACT</name>
<dbReference type="Proteomes" id="UP000298805">
    <property type="component" value="Chromosome"/>
</dbReference>
<sequence>MNPEKIYLTQTDTTVGFLSQNKKRLNELKNRPLNKPVLREVDSLKTLRKFVRVPKKFRKRVRRAEKTTFIYPNSESFRVVKDKNHLEFLKKFSWMYSTSANLHAKKFDEKWAKSVADVVVENKNGLFEGEASKIYKISKSKIKKIRG</sequence>
<gene>
    <name evidence="2" type="ORF">C6V80_08760</name>
    <name evidence="3" type="ORF">EDC58_1635</name>
</gene>